<dbReference type="SUPFAM" id="SSF57701">
    <property type="entry name" value="Zn2/Cys6 DNA-binding domain"/>
    <property type="match status" value="1"/>
</dbReference>
<evidence type="ECO:0000259" key="3">
    <source>
        <dbReference type="PROSITE" id="PS50048"/>
    </source>
</evidence>
<dbReference type="PROSITE" id="PS50048">
    <property type="entry name" value="ZN2_CY6_FUNGAL_2"/>
    <property type="match status" value="1"/>
</dbReference>
<dbReference type="PANTHER" id="PTHR47657:SF12">
    <property type="entry name" value="ZN(II)2CYS6 TRANSCRIPTION FACTOR (EUROFUNG)"/>
    <property type="match status" value="1"/>
</dbReference>
<reference evidence="4" key="1">
    <citation type="submission" date="2021-07" db="EMBL/GenBank/DDBJ databases">
        <title>Elsinoe batatas strain:CRI-CJ2 Genome sequencing and assembly.</title>
        <authorList>
            <person name="Huang L."/>
        </authorList>
    </citation>
    <scope>NUCLEOTIDE SEQUENCE</scope>
    <source>
        <strain evidence="4">CRI-CJ2</strain>
    </source>
</reference>
<dbReference type="GO" id="GO:0008270">
    <property type="term" value="F:zinc ion binding"/>
    <property type="evidence" value="ECO:0007669"/>
    <property type="project" value="InterPro"/>
</dbReference>
<accession>A0A8K0PDE6</accession>
<dbReference type="PROSITE" id="PS00463">
    <property type="entry name" value="ZN2_CY6_FUNGAL_1"/>
    <property type="match status" value="1"/>
</dbReference>
<dbReference type="OrthoDB" id="1924260at2759"/>
<dbReference type="Gene3D" id="4.10.240.10">
    <property type="entry name" value="Zn(2)-C6 fungal-type DNA-binding domain"/>
    <property type="match status" value="1"/>
</dbReference>
<keyword evidence="5" id="KW-1185">Reference proteome</keyword>
<organism evidence="4 5">
    <name type="scientific">Elsinoe batatas</name>
    <dbReference type="NCBI Taxonomy" id="2601811"/>
    <lineage>
        <taxon>Eukaryota</taxon>
        <taxon>Fungi</taxon>
        <taxon>Dikarya</taxon>
        <taxon>Ascomycota</taxon>
        <taxon>Pezizomycotina</taxon>
        <taxon>Dothideomycetes</taxon>
        <taxon>Dothideomycetidae</taxon>
        <taxon>Myriangiales</taxon>
        <taxon>Elsinoaceae</taxon>
        <taxon>Elsinoe</taxon>
    </lineage>
</organism>
<dbReference type="PANTHER" id="PTHR47657">
    <property type="entry name" value="STEROL REGULATORY ELEMENT-BINDING PROTEIN ECM22"/>
    <property type="match status" value="1"/>
</dbReference>
<dbReference type="Proteomes" id="UP000809789">
    <property type="component" value="Unassembled WGS sequence"/>
</dbReference>
<evidence type="ECO:0000256" key="2">
    <source>
        <dbReference type="SAM" id="MobiDB-lite"/>
    </source>
</evidence>
<dbReference type="Pfam" id="PF00172">
    <property type="entry name" value="Zn_clus"/>
    <property type="match status" value="1"/>
</dbReference>
<dbReference type="InterPro" id="IPR052400">
    <property type="entry name" value="Zn2-C6_fungal_TF"/>
</dbReference>
<dbReference type="EMBL" id="JAESVG020000009">
    <property type="protein sequence ID" value="KAG8624512.1"/>
    <property type="molecule type" value="Genomic_DNA"/>
</dbReference>
<proteinExistence type="predicted"/>
<dbReference type="GO" id="GO:0000981">
    <property type="term" value="F:DNA-binding transcription factor activity, RNA polymerase II-specific"/>
    <property type="evidence" value="ECO:0007669"/>
    <property type="project" value="InterPro"/>
</dbReference>
<name>A0A8K0PDE6_9PEZI</name>
<dbReference type="CDD" id="cd00067">
    <property type="entry name" value="GAL4"/>
    <property type="match status" value="1"/>
</dbReference>
<dbReference type="SMART" id="SM00066">
    <property type="entry name" value="GAL4"/>
    <property type="match status" value="1"/>
</dbReference>
<feature type="region of interest" description="Disordered" evidence="2">
    <location>
        <begin position="58"/>
        <end position="85"/>
    </location>
</feature>
<evidence type="ECO:0000313" key="4">
    <source>
        <dbReference type="EMBL" id="KAG8624512.1"/>
    </source>
</evidence>
<dbReference type="InterPro" id="IPR001138">
    <property type="entry name" value="Zn2Cys6_DnaBD"/>
</dbReference>
<dbReference type="AlphaFoldDB" id="A0A8K0PDE6"/>
<dbReference type="InterPro" id="IPR036864">
    <property type="entry name" value="Zn2-C6_fun-type_DNA-bd_sf"/>
</dbReference>
<gene>
    <name evidence="4" type="ORF">KVT40_007579</name>
</gene>
<feature type="domain" description="Zn(2)-C6 fungal-type" evidence="3">
    <location>
        <begin position="19"/>
        <end position="49"/>
    </location>
</feature>
<evidence type="ECO:0000313" key="5">
    <source>
        <dbReference type="Proteomes" id="UP000809789"/>
    </source>
</evidence>
<feature type="compositionally biased region" description="Polar residues" evidence="2">
    <location>
        <begin position="58"/>
        <end position="82"/>
    </location>
</feature>
<sequence length="773" mass="86318">MAVRGGGPSRRSHTKSRKGCKTCKRRHIRCDESFPQCRNCTKHHVRCDYMDATTPDTDSITNASSEQASPTPTPTTDESVASHQLRRPDSVYSDLSLSFSLDPEAQFGSDPQLITNLYAIADNLESKGASDLTVWASTIRRHLAVAPGYPHVLDALKGFSASQLAWITQSPQAREQSLQYSTSALSGLHQAVGQFNKENADSVLATAVLLISQSRDWLSWSSLLGGLSSITASIENWAEESRYSDIVKNINFNFAMKKMQQEPMHLPDMERIELFRKTAMSLQQLRGSLNGRPIEAHWIDQFLDLTTRLQSSESARTAEAEFNQLYVLRKWTFWLPVLLFQDGPVDMLKLAVVAHLYAMVLALKPAYPHILADLCGTASVEPLTSVLNRMEAMKGQMGSFDLADATAIMQFPQAELAKYNDSAPWAQTRQQVTLMVPDISMYFSEEINAPGNLSPAFTPAAFEPIHTRASSTASAYLAVPVSMGYTCETGFSQNISQWGTFPSPGFPTQNFFGDDDLLFTDDEQIKTLADPFGGYVQPYRTSNLLHAHLRLRPKRLSVCTCIRYCGTISTARTSFANRARKMLHFYFPTGTITFLKSQPLNVADGCALRPRRDVSLHIITTRIFPKSRFPEPSCFALAISPESESHVFSRQQPKLSVYPQISKVRSGVLETWLAASASPIAQRDGGIDRLVATQGMRARFIRGARAFAFFSPPRIEKHKHRSPICSFFSRQETAFLPCWSRAILMVCCPTATISHDRSKELFVKYQSRSYSWS</sequence>
<protein>
    <recommendedName>
        <fullName evidence="3">Zn(2)-C6 fungal-type domain-containing protein</fullName>
    </recommendedName>
</protein>
<evidence type="ECO:0000256" key="1">
    <source>
        <dbReference type="ARBA" id="ARBA00023242"/>
    </source>
</evidence>
<comment type="caution">
    <text evidence="4">The sequence shown here is derived from an EMBL/GenBank/DDBJ whole genome shotgun (WGS) entry which is preliminary data.</text>
</comment>
<keyword evidence="1" id="KW-0539">Nucleus</keyword>